<dbReference type="AlphaFoldDB" id="A0A165L192"/>
<sequence length="113" mass="12789">MERRPVFRSQELWRDSIRGLLMTRTFSEHVPLTVLHCTVLSGGGFLHAYEESSPAVLGERVWCEEHAREARTTAAAVKLELIVAGVREPERNLRPTHDMDSPGWIRPVVASID</sequence>
<organism evidence="1 2">
    <name type="scientific">Daedalea quercina L-15889</name>
    <dbReference type="NCBI Taxonomy" id="1314783"/>
    <lineage>
        <taxon>Eukaryota</taxon>
        <taxon>Fungi</taxon>
        <taxon>Dikarya</taxon>
        <taxon>Basidiomycota</taxon>
        <taxon>Agaricomycotina</taxon>
        <taxon>Agaricomycetes</taxon>
        <taxon>Polyporales</taxon>
        <taxon>Fomitopsis</taxon>
    </lineage>
</organism>
<protein>
    <submittedName>
        <fullName evidence="1">Uncharacterized protein</fullName>
    </submittedName>
</protein>
<dbReference type="Proteomes" id="UP000076727">
    <property type="component" value="Unassembled WGS sequence"/>
</dbReference>
<accession>A0A165L192</accession>
<name>A0A165L192_9APHY</name>
<evidence type="ECO:0000313" key="1">
    <source>
        <dbReference type="EMBL" id="KZT63863.1"/>
    </source>
</evidence>
<reference evidence="1 2" key="1">
    <citation type="journal article" date="2016" name="Mol. Biol. Evol.">
        <title>Comparative Genomics of Early-Diverging Mushroom-Forming Fungi Provides Insights into the Origins of Lignocellulose Decay Capabilities.</title>
        <authorList>
            <person name="Nagy L.G."/>
            <person name="Riley R."/>
            <person name="Tritt A."/>
            <person name="Adam C."/>
            <person name="Daum C."/>
            <person name="Floudas D."/>
            <person name="Sun H."/>
            <person name="Yadav J.S."/>
            <person name="Pangilinan J."/>
            <person name="Larsson K.H."/>
            <person name="Matsuura K."/>
            <person name="Barry K."/>
            <person name="Labutti K."/>
            <person name="Kuo R."/>
            <person name="Ohm R.A."/>
            <person name="Bhattacharya S.S."/>
            <person name="Shirouzu T."/>
            <person name="Yoshinaga Y."/>
            <person name="Martin F.M."/>
            <person name="Grigoriev I.V."/>
            <person name="Hibbett D.S."/>
        </authorList>
    </citation>
    <scope>NUCLEOTIDE SEQUENCE [LARGE SCALE GENOMIC DNA]</scope>
    <source>
        <strain evidence="1 2">L-15889</strain>
    </source>
</reference>
<dbReference type="EMBL" id="KV429152">
    <property type="protein sequence ID" value="KZT63863.1"/>
    <property type="molecule type" value="Genomic_DNA"/>
</dbReference>
<proteinExistence type="predicted"/>
<evidence type="ECO:0000313" key="2">
    <source>
        <dbReference type="Proteomes" id="UP000076727"/>
    </source>
</evidence>
<gene>
    <name evidence="1" type="ORF">DAEQUDRAFT_84706</name>
</gene>
<keyword evidence="2" id="KW-1185">Reference proteome</keyword>